<evidence type="ECO:0000313" key="4">
    <source>
        <dbReference type="Proteomes" id="UP000002220"/>
    </source>
</evidence>
<protein>
    <recommendedName>
        <fullName evidence="2">Alginate export domain-containing protein</fullName>
    </recommendedName>
</protein>
<reference evidence="3 4" key="1">
    <citation type="journal article" date="2010" name="Stand. Genomic Sci.">
        <title>Complete genome sequence of Planctomyces limnophilus type strain (Mu 290).</title>
        <authorList>
            <person name="Labutti K."/>
            <person name="Sikorski J."/>
            <person name="Schneider S."/>
            <person name="Nolan M."/>
            <person name="Lucas S."/>
            <person name="Glavina Del Rio T."/>
            <person name="Tice H."/>
            <person name="Cheng J.F."/>
            <person name="Goodwin L."/>
            <person name="Pitluck S."/>
            <person name="Liolios K."/>
            <person name="Ivanova N."/>
            <person name="Mavromatis K."/>
            <person name="Mikhailova N."/>
            <person name="Pati A."/>
            <person name="Chen A."/>
            <person name="Palaniappan K."/>
            <person name="Land M."/>
            <person name="Hauser L."/>
            <person name="Chang Y.J."/>
            <person name="Jeffries C.D."/>
            <person name="Tindall B.J."/>
            <person name="Rohde M."/>
            <person name="Goker M."/>
            <person name="Woyke T."/>
            <person name="Bristow J."/>
            <person name="Eisen J.A."/>
            <person name="Markowitz V."/>
            <person name="Hugenholtz P."/>
            <person name="Kyrpides N.C."/>
            <person name="Klenk H.P."/>
            <person name="Lapidus A."/>
        </authorList>
    </citation>
    <scope>NUCLEOTIDE SEQUENCE [LARGE SCALE GENOMIC DNA]</scope>
    <source>
        <strain evidence="4">ATCC 43296 / DSM 3776 / IFAM 1008 / 290</strain>
    </source>
</reference>
<dbReference type="eggNOG" id="COG3637">
    <property type="taxonomic scope" value="Bacteria"/>
</dbReference>
<proteinExistence type="predicted"/>
<evidence type="ECO:0000259" key="2">
    <source>
        <dbReference type="Pfam" id="PF13372"/>
    </source>
</evidence>
<dbReference type="AlphaFoldDB" id="D5SNM9"/>
<accession>D5SNM9</accession>
<evidence type="ECO:0000256" key="1">
    <source>
        <dbReference type="SAM" id="SignalP"/>
    </source>
</evidence>
<dbReference type="Proteomes" id="UP000002220">
    <property type="component" value="Chromosome"/>
</dbReference>
<keyword evidence="4" id="KW-1185">Reference proteome</keyword>
<sequence length="572" mass="64723" precursor="true">MPSRFFWAFRFSSAADFVAIVLITVAACCGAGSCDAAPSQNVVKRTASSDVDDAPQDEEPRLVTEVFEQSSNGEFSLQSSEIFPASRTTQIPTPVALPVTAIIPAQKKPLAFPPPQVVNEPGPWKTLFYENDFSILQQPEHAWLPGEHLKNRQGSFLGEDWRVSAGGEIRFRYLQEKNRIRRGPATSEDYALIRWRNYVDVHYSDWVRAYAEILDGSVYGDQAARQGIDENRWDLTNAFVDFVLFADDETSSVFRYGRQEMLFGRQRLISPLDWSNSRRTFQGFRYLHKEGDWKLDLFTVNPVSASSGFNDPDIAGTNFDQPNYNVYFSGAYATYTGIENTVFEAYWMWMHNSEPRVGYADGSRHLVGTRAAHLIPVSDGIADDDRIWDLEIEGGYQFGTDIGDRVSAGFATTVIGHTWKRRPWQPRLSGLFYWSSGDIDPNDGIDNTFYTYFPLGHAYWALSDNVSGQNLIDYSLQLDVKPTTKMTAATAVHWMQLASGQDTGYQVNQVPFGTAGNGTGLGSALDIYGVYNFQPWWDLQAGYSWYWFGKYVERTIPRGDCTQFYIQTSLRY</sequence>
<name>D5SNM9_PLAL2</name>
<feature type="domain" description="Alginate export" evidence="2">
    <location>
        <begin position="163"/>
        <end position="555"/>
    </location>
</feature>
<dbReference type="EMBL" id="CP001744">
    <property type="protein sequence ID" value="ADG68143.1"/>
    <property type="molecule type" value="Genomic_DNA"/>
</dbReference>
<dbReference type="PROSITE" id="PS51257">
    <property type="entry name" value="PROKAR_LIPOPROTEIN"/>
    <property type="match status" value="1"/>
</dbReference>
<dbReference type="Pfam" id="PF13372">
    <property type="entry name" value="Alginate_exp"/>
    <property type="match status" value="1"/>
</dbReference>
<dbReference type="HOGENOM" id="CLU_035025_1_0_0"/>
<dbReference type="InterPro" id="IPR025388">
    <property type="entry name" value="Alginate_export_dom"/>
</dbReference>
<feature type="chain" id="PRO_5003076222" description="Alginate export domain-containing protein" evidence="1">
    <location>
        <begin position="37"/>
        <end position="572"/>
    </location>
</feature>
<feature type="signal peptide" evidence="1">
    <location>
        <begin position="1"/>
        <end position="36"/>
    </location>
</feature>
<evidence type="ECO:0000313" key="3">
    <source>
        <dbReference type="EMBL" id="ADG68143.1"/>
    </source>
</evidence>
<organism evidence="3 4">
    <name type="scientific">Planctopirus limnophila (strain ATCC 43296 / DSM 3776 / IFAM 1008 / Mu 290)</name>
    <name type="common">Planctomyces limnophilus</name>
    <dbReference type="NCBI Taxonomy" id="521674"/>
    <lineage>
        <taxon>Bacteria</taxon>
        <taxon>Pseudomonadati</taxon>
        <taxon>Planctomycetota</taxon>
        <taxon>Planctomycetia</taxon>
        <taxon>Planctomycetales</taxon>
        <taxon>Planctomycetaceae</taxon>
        <taxon>Planctopirus</taxon>
    </lineage>
</organism>
<dbReference type="STRING" id="521674.Plim_2317"/>
<gene>
    <name evidence="3" type="ordered locus">Plim_2317</name>
</gene>
<dbReference type="KEGG" id="plm:Plim_2317"/>
<keyword evidence="1" id="KW-0732">Signal</keyword>